<evidence type="ECO:0000313" key="1">
    <source>
        <dbReference type="EMBL" id="KAK7605412.1"/>
    </source>
</evidence>
<proteinExistence type="predicted"/>
<dbReference type="PANTHER" id="PTHR34921">
    <property type="entry name" value="MEIOTIC RECOMBINATION PROTEIN REC114"/>
    <property type="match status" value="1"/>
</dbReference>
<reference evidence="1 2" key="1">
    <citation type="submission" date="2024-03" db="EMBL/GenBank/DDBJ databases">
        <title>Adaptation during the transition from Ophiocordyceps entomopathogen to insect associate is accompanied by gene loss and intensified selection.</title>
        <authorList>
            <person name="Ward C.M."/>
            <person name="Onetto C.A."/>
            <person name="Borneman A.R."/>
        </authorList>
    </citation>
    <scope>NUCLEOTIDE SEQUENCE [LARGE SCALE GENOMIC DNA]</scope>
    <source>
        <strain evidence="1">AWRI1</strain>
        <tissue evidence="1">Single Adult Female</tissue>
    </source>
</reference>
<sequence length="171" mass="19316">MVMSNDTILDLIPLSTNVRMVLKKDSLGIAVTQGDKRLRKIRLKFADTNSYASILIARSCAAMLKKYVQVEDLSYKDVFAPSGSSNEDENLSVSLQEHTSKLMDMNLSELSAGKYLRSAVTKKLVVIRNCDKDFTSLYPLEDMIEMCILDKDFPSFVAEVHETLLKKLKRN</sequence>
<dbReference type="PANTHER" id="PTHR34921:SF1">
    <property type="entry name" value="MEIOTIC RECOMBINATION PROTEIN REC114"/>
    <property type="match status" value="1"/>
</dbReference>
<dbReference type="InterPro" id="IPR029168">
    <property type="entry name" value="REC114L"/>
</dbReference>
<comment type="caution">
    <text evidence="1">The sequence shown here is derived from an EMBL/GenBank/DDBJ whole genome shotgun (WGS) entry which is preliminary data.</text>
</comment>
<dbReference type="AlphaFoldDB" id="A0AAN9TX54"/>
<dbReference type="EMBL" id="JBBCAQ010000002">
    <property type="protein sequence ID" value="KAK7605412.1"/>
    <property type="molecule type" value="Genomic_DNA"/>
</dbReference>
<accession>A0AAN9TX54</accession>
<evidence type="ECO:0000313" key="2">
    <source>
        <dbReference type="Proteomes" id="UP001367676"/>
    </source>
</evidence>
<name>A0AAN9TX54_9HEMI</name>
<organism evidence="1 2">
    <name type="scientific">Parthenolecanium corni</name>
    <dbReference type="NCBI Taxonomy" id="536013"/>
    <lineage>
        <taxon>Eukaryota</taxon>
        <taxon>Metazoa</taxon>
        <taxon>Ecdysozoa</taxon>
        <taxon>Arthropoda</taxon>
        <taxon>Hexapoda</taxon>
        <taxon>Insecta</taxon>
        <taxon>Pterygota</taxon>
        <taxon>Neoptera</taxon>
        <taxon>Paraneoptera</taxon>
        <taxon>Hemiptera</taxon>
        <taxon>Sternorrhyncha</taxon>
        <taxon>Coccoidea</taxon>
        <taxon>Coccidae</taxon>
        <taxon>Parthenolecanium</taxon>
    </lineage>
</organism>
<gene>
    <name evidence="1" type="ORF">V9T40_007270</name>
</gene>
<dbReference type="Proteomes" id="UP001367676">
    <property type="component" value="Unassembled WGS sequence"/>
</dbReference>
<protein>
    <submittedName>
        <fullName evidence="1">Uncharacterized protein</fullName>
    </submittedName>
</protein>
<keyword evidence="2" id="KW-1185">Reference proteome</keyword>